<dbReference type="InterPro" id="IPR011037">
    <property type="entry name" value="Pyrv_Knase-like_insert_dom_sf"/>
</dbReference>
<sequence>MPEVVSIHVAPGHRSAMQPRAAISVEAGAGIVGDRYHGSRHRHLTVQARDELDAAAVVLGGPVDDAATRRNVTVATGPLPSEPGDRLRIGPVELEVVRVAAPCRVMEETLGVGGRASLRRRGGVVCRVLTSGRVRIGDEFHVVSRSEQP</sequence>
<reference evidence="2" key="2">
    <citation type="submission" date="2020-09" db="EMBL/GenBank/DDBJ databases">
        <authorList>
            <person name="Sun Q."/>
            <person name="Zhou Y."/>
        </authorList>
    </citation>
    <scope>NUCLEOTIDE SEQUENCE</scope>
    <source>
        <strain evidence="2">CGMCC 1.16067</strain>
    </source>
</reference>
<dbReference type="PANTHER" id="PTHR36930:SF1">
    <property type="entry name" value="MOSC DOMAIN-CONTAINING PROTEIN"/>
    <property type="match status" value="1"/>
</dbReference>
<protein>
    <submittedName>
        <fullName evidence="2">Sulfurase</fullName>
    </submittedName>
</protein>
<dbReference type="SUPFAM" id="SSF50800">
    <property type="entry name" value="PK beta-barrel domain-like"/>
    <property type="match status" value="1"/>
</dbReference>
<evidence type="ECO:0000313" key="2">
    <source>
        <dbReference type="EMBL" id="GGF32652.1"/>
    </source>
</evidence>
<feature type="domain" description="MOSC" evidence="1">
    <location>
        <begin position="17"/>
        <end position="143"/>
    </location>
</feature>
<reference evidence="2" key="1">
    <citation type="journal article" date="2014" name="Int. J. Syst. Evol. Microbiol.">
        <title>Complete genome sequence of Corynebacterium casei LMG S-19264T (=DSM 44701T), isolated from a smear-ripened cheese.</title>
        <authorList>
            <consortium name="US DOE Joint Genome Institute (JGI-PGF)"/>
            <person name="Walter F."/>
            <person name="Albersmeier A."/>
            <person name="Kalinowski J."/>
            <person name="Ruckert C."/>
        </authorList>
    </citation>
    <scope>NUCLEOTIDE SEQUENCE</scope>
    <source>
        <strain evidence="2">CGMCC 1.16067</strain>
    </source>
</reference>
<dbReference type="InterPro" id="IPR052716">
    <property type="entry name" value="MOSC_domain"/>
</dbReference>
<dbReference type="InterPro" id="IPR005302">
    <property type="entry name" value="MoCF_Sase_C"/>
</dbReference>
<dbReference type="RefSeq" id="WP_188777527.1">
    <property type="nucleotide sequence ID" value="NZ_BMKQ01000001.1"/>
</dbReference>
<proteinExistence type="predicted"/>
<dbReference type="PANTHER" id="PTHR36930">
    <property type="entry name" value="METAL-SULFUR CLUSTER BIOSYNTHESIS PROTEINS YUAD-RELATED"/>
    <property type="match status" value="1"/>
</dbReference>
<dbReference type="GO" id="GO:0003824">
    <property type="term" value="F:catalytic activity"/>
    <property type="evidence" value="ECO:0007669"/>
    <property type="project" value="InterPro"/>
</dbReference>
<dbReference type="Pfam" id="PF03473">
    <property type="entry name" value="MOSC"/>
    <property type="match status" value="1"/>
</dbReference>
<dbReference type="GO" id="GO:0030170">
    <property type="term" value="F:pyridoxal phosphate binding"/>
    <property type="evidence" value="ECO:0007669"/>
    <property type="project" value="InterPro"/>
</dbReference>
<comment type="caution">
    <text evidence="2">The sequence shown here is derived from an EMBL/GenBank/DDBJ whole genome shotgun (WGS) entry which is preliminary data.</text>
</comment>
<dbReference type="AlphaFoldDB" id="A0A917B9M4"/>
<dbReference type="EMBL" id="BMKQ01000001">
    <property type="protein sequence ID" value="GGF32652.1"/>
    <property type="molecule type" value="Genomic_DNA"/>
</dbReference>
<dbReference type="Proteomes" id="UP000649179">
    <property type="component" value="Unassembled WGS sequence"/>
</dbReference>
<name>A0A917B9M4_9ACTN</name>
<dbReference type="PROSITE" id="PS51340">
    <property type="entry name" value="MOSC"/>
    <property type="match status" value="1"/>
</dbReference>
<accession>A0A917B9M4</accession>
<evidence type="ECO:0000259" key="1">
    <source>
        <dbReference type="PROSITE" id="PS51340"/>
    </source>
</evidence>
<organism evidence="2 3">
    <name type="scientific">Marmoricola endophyticus</name>
    <dbReference type="NCBI Taxonomy" id="2040280"/>
    <lineage>
        <taxon>Bacteria</taxon>
        <taxon>Bacillati</taxon>
        <taxon>Actinomycetota</taxon>
        <taxon>Actinomycetes</taxon>
        <taxon>Propionibacteriales</taxon>
        <taxon>Nocardioidaceae</taxon>
        <taxon>Marmoricola</taxon>
    </lineage>
</organism>
<gene>
    <name evidence="2" type="ORF">GCM10011519_02570</name>
</gene>
<keyword evidence="3" id="KW-1185">Reference proteome</keyword>
<evidence type="ECO:0000313" key="3">
    <source>
        <dbReference type="Proteomes" id="UP000649179"/>
    </source>
</evidence>
<dbReference type="Gene3D" id="2.40.33.20">
    <property type="entry name" value="PK beta-barrel domain-like"/>
    <property type="match status" value="1"/>
</dbReference>
<dbReference type="GO" id="GO:0030151">
    <property type="term" value="F:molybdenum ion binding"/>
    <property type="evidence" value="ECO:0007669"/>
    <property type="project" value="InterPro"/>
</dbReference>